<keyword evidence="3" id="KW-1185">Reference proteome</keyword>
<dbReference type="GO" id="GO:0016874">
    <property type="term" value="F:ligase activity"/>
    <property type="evidence" value="ECO:0007669"/>
    <property type="project" value="UniProtKB-KW"/>
</dbReference>
<gene>
    <name evidence="2" type="ORF">JQX08_22090</name>
</gene>
<accession>A0ABS2IL14</accession>
<protein>
    <submittedName>
        <fullName evidence="2">Phenylacetate--CoA ligase family protein</fullName>
    </submittedName>
</protein>
<evidence type="ECO:0000313" key="3">
    <source>
        <dbReference type="Proteomes" id="UP000717995"/>
    </source>
</evidence>
<dbReference type="PANTHER" id="PTHR36932:SF1">
    <property type="entry name" value="CAPSULAR POLYSACCHARIDE BIOSYNTHESIS PROTEIN"/>
    <property type="match status" value="1"/>
</dbReference>
<organism evidence="2 3">
    <name type="scientific">Zestomonas insulae</name>
    <dbReference type="NCBI Taxonomy" id="2809017"/>
    <lineage>
        <taxon>Bacteria</taxon>
        <taxon>Pseudomonadati</taxon>
        <taxon>Pseudomonadota</taxon>
        <taxon>Gammaproteobacteria</taxon>
        <taxon>Pseudomonadales</taxon>
        <taxon>Pseudomonadaceae</taxon>
        <taxon>Zestomonas</taxon>
    </lineage>
</organism>
<dbReference type="PANTHER" id="PTHR36932">
    <property type="entry name" value="CAPSULAR POLYSACCHARIDE BIOSYNTHESIS PROTEIN"/>
    <property type="match status" value="1"/>
</dbReference>
<sequence>MSVPALLPGMAWPALPANSPLPLAALLEQLEALERAPLAALVSGQERQLALLNQHLVAHSPWHRQRLLDAGLDPAAPLTLATLAHLPPIDRRELQAAGAALRCAQVPRSHLPVGETSTSGSSGVPVTVWRSALNQLFWLAYTMREHRWWQRDVNGRLAIIRAGLPQERIQQDNWGPPASLLGPSGPAHAFSISVDTVTLAGELAELDPHYLLIYPAALADLVRHFRQHGGGLAGLREVRTIGETLSNELRNAAREVLGVEIVDCYSSQEFGVIAVQCPHSGLYHLMAENLIVEVLNDEGQPCRPGESGKVVITDLHNLATPLVRYAVGDHAEVGPPCSCGRHLPTLRRVLGRTRNMVLYPDGSRRWPLLDFHLHREVAPVQQSQLVQHAAEAIEARLVVERPLTASEEAAIAEIICDALGHPFHIEFRYFAERLPLGSGGKFEEFMRTYQP</sequence>
<feature type="domain" description="AMP-dependent synthetase/ligase" evidence="1">
    <location>
        <begin position="198"/>
        <end position="313"/>
    </location>
</feature>
<reference evidence="2 3" key="1">
    <citation type="submission" date="2021-02" db="EMBL/GenBank/DDBJ databases">
        <authorList>
            <person name="Lee D.-H."/>
        </authorList>
    </citation>
    <scope>NUCLEOTIDE SEQUENCE [LARGE SCALE GENOMIC DNA]</scope>
    <source>
        <strain evidence="2 3">UL073</strain>
    </source>
</reference>
<dbReference type="Pfam" id="PF00501">
    <property type="entry name" value="AMP-binding"/>
    <property type="match status" value="1"/>
</dbReference>
<dbReference type="EMBL" id="JAFEUP010000008">
    <property type="protein sequence ID" value="MBM7063420.1"/>
    <property type="molecule type" value="Genomic_DNA"/>
</dbReference>
<dbReference type="InterPro" id="IPR000873">
    <property type="entry name" value="AMP-dep_synth/lig_dom"/>
</dbReference>
<dbReference type="SUPFAM" id="SSF56801">
    <property type="entry name" value="Acetyl-CoA synthetase-like"/>
    <property type="match status" value="1"/>
</dbReference>
<dbReference type="Gene3D" id="3.40.50.12780">
    <property type="entry name" value="N-terminal domain of ligase-like"/>
    <property type="match status" value="1"/>
</dbReference>
<evidence type="ECO:0000313" key="2">
    <source>
        <dbReference type="EMBL" id="MBM7063420.1"/>
    </source>
</evidence>
<dbReference type="InterPro" id="IPR053158">
    <property type="entry name" value="CapK_Type1_Caps_Biosynth"/>
</dbReference>
<dbReference type="Proteomes" id="UP000717995">
    <property type="component" value="Unassembled WGS sequence"/>
</dbReference>
<evidence type="ECO:0000259" key="1">
    <source>
        <dbReference type="Pfam" id="PF00501"/>
    </source>
</evidence>
<comment type="caution">
    <text evidence="2">The sequence shown here is derived from an EMBL/GenBank/DDBJ whole genome shotgun (WGS) entry which is preliminary data.</text>
</comment>
<proteinExistence type="predicted"/>
<dbReference type="RefSeq" id="WP_205350620.1">
    <property type="nucleotide sequence ID" value="NZ_JAFEUP010000008.1"/>
</dbReference>
<name>A0ABS2IL14_9GAMM</name>
<dbReference type="InterPro" id="IPR042099">
    <property type="entry name" value="ANL_N_sf"/>
</dbReference>
<keyword evidence="2" id="KW-0436">Ligase</keyword>